<proteinExistence type="predicted"/>
<sequence>MQPVLLQRLLDDGWNVLSVNLTVLQKLHALLHHGVPQHDHVLAMFSSSDRKQRFA</sequence>
<reference evidence="1" key="2">
    <citation type="journal article" date="2015" name="Fish Shellfish Immunol.">
        <title>Early steps in the European eel (Anguilla anguilla)-Vibrio vulnificus interaction in the gills: Role of the RtxA13 toxin.</title>
        <authorList>
            <person name="Callol A."/>
            <person name="Pajuelo D."/>
            <person name="Ebbesson L."/>
            <person name="Teles M."/>
            <person name="MacKenzie S."/>
            <person name="Amaro C."/>
        </authorList>
    </citation>
    <scope>NUCLEOTIDE SEQUENCE</scope>
</reference>
<name>A0A0E9PGI2_ANGAN</name>
<reference evidence="1" key="1">
    <citation type="submission" date="2014-11" db="EMBL/GenBank/DDBJ databases">
        <authorList>
            <person name="Amaro Gonzalez C."/>
        </authorList>
    </citation>
    <scope>NUCLEOTIDE SEQUENCE</scope>
</reference>
<evidence type="ECO:0000313" key="1">
    <source>
        <dbReference type="EMBL" id="JAH03195.1"/>
    </source>
</evidence>
<accession>A0A0E9PGI2</accession>
<dbReference type="EMBL" id="GBXM01105382">
    <property type="protein sequence ID" value="JAH03195.1"/>
    <property type="molecule type" value="Transcribed_RNA"/>
</dbReference>
<dbReference type="AlphaFoldDB" id="A0A0E9PGI2"/>
<organism evidence="1">
    <name type="scientific">Anguilla anguilla</name>
    <name type="common">European freshwater eel</name>
    <name type="synonym">Muraena anguilla</name>
    <dbReference type="NCBI Taxonomy" id="7936"/>
    <lineage>
        <taxon>Eukaryota</taxon>
        <taxon>Metazoa</taxon>
        <taxon>Chordata</taxon>
        <taxon>Craniata</taxon>
        <taxon>Vertebrata</taxon>
        <taxon>Euteleostomi</taxon>
        <taxon>Actinopterygii</taxon>
        <taxon>Neopterygii</taxon>
        <taxon>Teleostei</taxon>
        <taxon>Anguilliformes</taxon>
        <taxon>Anguillidae</taxon>
        <taxon>Anguilla</taxon>
    </lineage>
</organism>
<protein>
    <submittedName>
        <fullName evidence="1">Uncharacterized protein</fullName>
    </submittedName>
</protein>